<reference evidence="1" key="1">
    <citation type="submission" date="2021-01" db="EMBL/GenBank/DDBJ databases">
        <title>Adiantum capillus-veneris genome.</title>
        <authorList>
            <person name="Fang Y."/>
            <person name="Liao Q."/>
        </authorList>
    </citation>
    <scope>NUCLEOTIDE SEQUENCE</scope>
    <source>
        <strain evidence="1">H3</strain>
        <tissue evidence="1">Leaf</tissue>
    </source>
</reference>
<keyword evidence="2" id="KW-1185">Reference proteome</keyword>
<proteinExistence type="predicted"/>
<gene>
    <name evidence="1" type="ORF">GOP47_0024598</name>
</gene>
<evidence type="ECO:0000313" key="1">
    <source>
        <dbReference type="EMBL" id="KAI5060178.1"/>
    </source>
</evidence>
<name>A0A9D4U2E3_ADICA</name>
<dbReference type="Proteomes" id="UP000886520">
    <property type="component" value="Chromosome 24"/>
</dbReference>
<dbReference type="OrthoDB" id="1993710at2759"/>
<accession>A0A9D4U2E3</accession>
<dbReference type="AlphaFoldDB" id="A0A9D4U2E3"/>
<evidence type="ECO:0000313" key="2">
    <source>
        <dbReference type="Proteomes" id="UP000886520"/>
    </source>
</evidence>
<protein>
    <submittedName>
        <fullName evidence="1">Uncharacterized protein</fullName>
    </submittedName>
</protein>
<comment type="caution">
    <text evidence="1">The sequence shown here is derived from an EMBL/GenBank/DDBJ whole genome shotgun (WGS) entry which is preliminary data.</text>
</comment>
<dbReference type="EMBL" id="JABFUD020000024">
    <property type="protein sequence ID" value="KAI5060178.1"/>
    <property type="molecule type" value="Genomic_DNA"/>
</dbReference>
<organism evidence="1 2">
    <name type="scientific">Adiantum capillus-veneris</name>
    <name type="common">Maidenhair fern</name>
    <dbReference type="NCBI Taxonomy" id="13818"/>
    <lineage>
        <taxon>Eukaryota</taxon>
        <taxon>Viridiplantae</taxon>
        <taxon>Streptophyta</taxon>
        <taxon>Embryophyta</taxon>
        <taxon>Tracheophyta</taxon>
        <taxon>Polypodiopsida</taxon>
        <taxon>Polypodiidae</taxon>
        <taxon>Polypodiales</taxon>
        <taxon>Pteridineae</taxon>
        <taxon>Pteridaceae</taxon>
        <taxon>Vittarioideae</taxon>
        <taxon>Adiantum</taxon>
    </lineage>
</organism>
<sequence>MQAEAFTLSGFHMMGIEEQNDLRVSQCGTACDQSYTGNLPNVSSDMLDTNPESGNLEEELERIIMLADNIREKALSTTEILAGDIAIRSQKGKKDSKRSSVTSLVLRRSRKSLRPGCADNSSTLLHRQPRLSPLAARAALAAAVTPLRQAKQTNLSAKSQGLSLHSASCKAGTSFIKKNNRYNQVKRQKTGISVRQNYRNTSTCKQSPGPPVKESASFLLNQCEQDIQLTVDIPVYRDQVAEKAMNLIVDVPLLGRQ</sequence>